<name>A0A067T392_GALM3</name>
<keyword evidence="3" id="KW-1185">Reference proteome</keyword>
<evidence type="ECO:0000313" key="2">
    <source>
        <dbReference type="EMBL" id="KDR73453.1"/>
    </source>
</evidence>
<protein>
    <submittedName>
        <fullName evidence="2">Uncharacterized protein</fullName>
    </submittedName>
</protein>
<sequence length="188" mass="20376">MASDNTASFPRRNSLRIPPQPPQIPMPPSLQKSPYLNASMFKREASTPGLPSEEDEKWLQDTVPISATTSAFAEGARSCSAKARLDRRGSIIQPSSRHSARPPSGPPSPCSDSALSSPSSTATTMRLQSRSRYLAHSLAPQPEAPLGWPLADSRRICLNQTHSEPNIQSLSVSSSPDTGYFPRLPPMR</sequence>
<feature type="compositionally biased region" description="Low complexity" evidence="1">
    <location>
        <begin position="110"/>
        <end position="120"/>
    </location>
</feature>
<organism evidence="2 3">
    <name type="scientific">Galerina marginata (strain CBS 339.88)</name>
    <dbReference type="NCBI Taxonomy" id="685588"/>
    <lineage>
        <taxon>Eukaryota</taxon>
        <taxon>Fungi</taxon>
        <taxon>Dikarya</taxon>
        <taxon>Basidiomycota</taxon>
        <taxon>Agaricomycotina</taxon>
        <taxon>Agaricomycetes</taxon>
        <taxon>Agaricomycetidae</taxon>
        <taxon>Agaricales</taxon>
        <taxon>Agaricineae</taxon>
        <taxon>Strophariaceae</taxon>
        <taxon>Galerina</taxon>
    </lineage>
</organism>
<dbReference type="AlphaFoldDB" id="A0A067T392"/>
<evidence type="ECO:0000313" key="3">
    <source>
        <dbReference type="Proteomes" id="UP000027222"/>
    </source>
</evidence>
<feature type="compositionally biased region" description="Pro residues" evidence="1">
    <location>
        <begin position="18"/>
        <end position="28"/>
    </location>
</feature>
<feature type="compositionally biased region" description="Polar residues" evidence="1">
    <location>
        <begin position="164"/>
        <end position="177"/>
    </location>
</feature>
<reference evidence="3" key="1">
    <citation type="journal article" date="2014" name="Proc. Natl. Acad. Sci. U.S.A.">
        <title>Extensive sampling of basidiomycete genomes demonstrates inadequacy of the white-rot/brown-rot paradigm for wood decay fungi.</title>
        <authorList>
            <person name="Riley R."/>
            <person name="Salamov A.A."/>
            <person name="Brown D.W."/>
            <person name="Nagy L.G."/>
            <person name="Floudas D."/>
            <person name="Held B.W."/>
            <person name="Levasseur A."/>
            <person name="Lombard V."/>
            <person name="Morin E."/>
            <person name="Otillar R."/>
            <person name="Lindquist E.A."/>
            <person name="Sun H."/>
            <person name="LaButti K.M."/>
            <person name="Schmutz J."/>
            <person name="Jabbour D."/>
            <person name="Luo H."/>
            <person name="Baker S.E."/>
            <person name="Pisabarro A.G."/>
            <person name="Walton J.D."/>
            <person name="Blanchette R.A."/>
            <person name="Henrissat B."/>
            <person name="Martin F."/>
            <person name="Cullen D."/>
            <person name="Hibbett D.S."/>
            <person name="Grigoriev I.V."/>
        </authorList>
    </citation>
    <scope>NUCLEOTIDE SEQUENCE [LARGE SCALE GENOMIC DNA]</scope>
    <source>
        <strain evidence="3">CBS 339.88</strain>
    </source>
</reference>
<feature type="region of interest" description="Disordered" evidence="1">
    <location>
        <begin position="164"/>
        <end position="188"/>
    </location>
</feature>
<proteinExistence type="predicted"/>
<accession>A0A067T392</accession>
<evidence type="ECO:0000256" key="1">
    <source>
        <dbReference type="SAM" id="MobiDB-lite"/>
    </source>
</evidence>
<dbReference type="HOGENOM" id="CLU_1441143_0_0_1"/>
<dbReference type="Proteomes" id="UP000027222">
    <property type="component" value="Unassembled WGS sequence"/>
</dbReference>
<gene>
    <name evidence="2" type="ORF">GALMADRAFT_141947</name>
</gene>
<dbReference type="EMBL" id="KL142385">
    <property type="protein sequence ID" value="KDR73453.1"/>
    <property type="molecule type" value="Genomic_DNA"/>
</dbReference>
<feature type="region of interest" description="Disordered" evidence="1">
    <location>
        <begin position="1"/>
        <end position="57"/>
    </location>
</feature>
<dbReference type="OrthoDB" id="2675274at2759"/>
<feature type="region of interest" description="Disordered" evidence="1">
    <location>
        <begin position="73"/>
        <end position="128"/>
    </location>
</feature>